<dbReference type="PANTHER" id="PTHR33169:SF25">
    <property type="entry name" value="DNA-BINDING PROTEIN YIZB-RELATED"/>
    <property type="match status" value="1"/>
</dbReference>
<dbReference type="PANTHER" id="PTHR33169">
    <property type="entry name" value="PADR-FAMILY TRANSCRIPTIONAL REGULATOR"/>
    <property type="match status" value="1"/>
</dbReference>
<dbReference type="RefSeq" id="WP_003359846.1">
    <property type="nucleotide sequence ID" value="NZ_AP025140.1"/>
</dbReference>
<dbReference type="InterPro" id="IPR036388">
    <property type="entry name" value="WH-like_DNA-bd_sf"/>
</dbReference>
<proteinExistence type="predicted"/>
<reference evidence="2 4" key="2">
    <citation type="submission" date="2019-02" db="EMBL/GenBank/DDBJ databases">
        <title>Genome sequencing of Clostridium botulinum clinical isolates.</title>
        <authorList>
            <person name="Brunt J."/>
            <person name="Van Vliet A.H.M."/>
            <person name="Stringer S.C."/>
            <person name="Grant K.A."/>
            <person name="Carter A.C."/>
            <person name="Peck M.W."/>
        </authorList>
    </citation>
    <scope>NUCLEOTIDE SEQUENCE [LARGE SCALE GENOMIC DNA]</scope>
    <source>
        <strain evidence="2 4">H142660711</strain>
    </source>
</reference>
<evidence type="ECO:0000313" key="5">
    <source>
        <dbReference type="Proteomes" id="UP000663464"/>
    </source>
</evidence>
<reference evidence="3 5" key="1">
    <citation type="journal article" date="2014" name="J. Infect. Dis.">
        <title>Molecular characterization of a novel botulinum neurotoxin type H gene.</title>
        <authorList>
            <person name="Dover N."/>
            <person name="Barash J.R."/>
            <person name="Hill K.K."/>
            <person name="Xie G."/>
            <person name="Arnon S.S."/>
        </authorList>
    </citation>
    <scope>NUCLEOTIDE SEQUENCE [LARGE SCALE GENOMIC DNA]</scope>
    <source>
        <strain evidence="3 5">IBCA10-7060</strain>
    </source>
</reference>
<dbReference type="Proteomes" id="UP000663464">
    <property type="component" value="Chromosome"/>
</dbReference>
<dbReference type="InterPro" id="IPR036390">
    <property type="entry name" value="WH_DNA-bd_sf"/>
</dbReference>
<dbReference type="SUPFAM" id="SSF46785">
    <property type="entry name" value="Winged helix' DNA-binding domain"/>
    <property type="match status" value="1"/>
</dbReference>
<evidence type="ECO:0000313" key="3">
    <source>
        <dbReference type="EMBL" id="QRI54184.1"/>
    </source>
</evidence>
<name>A0A0A2HDG4_CLOBO</name>
<accession>A0A0A2HDG4</accession>
<feature type="domain" description="Transcription regulator PadR N-terminal" evidence="1">
    <location>
        <begin position="22"/>
        <end position="94"/>
    </location>
</feature>
<evidence type="ECO:0000313" key="4">
    <source>
        <dbReference type="Proteomes" id="UP000473887"/>
    </source>
</evidence>
<dbReference type="AlphaFoldDB" id="A0A0A2HDG4"/>
<dbReference type="InterPro" id="IPR005149">
    <property type="entry name" value="Tscrpt_reg_PadR_N"/>
</dbReference>
<dbReference type="Proteomes" id="UP000473887">
    <property type="component" value="Unassembled WGS sequence"/>
</dbReference>
<dbReference type="Gene3D" id="1.10.10.10">
    <property type="entry name" value="Winged helix-like DNA-binding domain superfamily/Winged helix DNA-binding domain"/>
    <property type="match status" value="1"/>
</dbReference>
<dbReference type="EMBL" id="SGKC01000052">
    <property type="protein sequence ID" value="NEZ93794.1"/>
    <property type="molecule type" value="Genomic_DNA"/>
</dbReference>
<organism evidence="2 4">
    <name type="scientific">Clostridium botulinum</name>
    <dbReference type="NCBI Taxonomy" id="1491"/>
    <lineage>
        <taxon>Bacteria</taxon>
        <taxon>Bacillati</taxon>
        <taxon>Bacillota</taxon>
        <taxon>Clostridia</taxon>
        <taxon>Eubacteriales</taxon>
        <taxon>Clostridiaceae</taxon>
        <taxon>Clostridium</taxon>
    </lineage>
</organism>
<dbReference type="Pfam" id="PF03551">
    <property type="entry name" value="PadR"/>
    <property type="match status" value="1"/>
</dbReference>
<dbReference type="InterPro" id="IPR052509">
    <property type="entry name" value="Metal_resp_DNA-bind_regulator"/>
</dbReference>
<sequence length="115" mass="13731">MIPSKEVDLDKEVLRGYIDPIILCLLYDKDSYGYNLAKEAKELSNDKFELKEGTLYLAFKRLEKKGYVKSYWQEGNAARRRYYHITAEGKMQVEAKKREWQFIKQLMDNFYKGVE</sequence>
<gene>
    <name evidence="2" type="ORF">EXM69_18055</name>
    <name evidence="3" type="ORF">JQS73_03440</name>
</gene>
<protein>
    <submittedName>
        <fullName evidence="3">Helix-turn-helix transcriptional regulator</fullName>
    </submittedName>
    <submittedName>
        <fullName evidence="2">PadR family transcriptional regulator</fullName>
    </submittedName>
</protein>
<evidence type="ECO:0000259" key="1">
    <source>
        <dbReference type="Pfam" id="PF03551"/>
    </source>
</evidence>
<dbReference type="EMBL" id="CP069280">
    <property type="protein sequence ID" value="QRI54184.1"/>
    <property type="molecule type" value="Genomic_DNA"/>
</dbReference>
<evidence type="ECO:0000313" key="2">
    <source>
        <dbReference type="EMBL" id="NEZ93794.1"/>
    </source>
</evidence>
<reference evidence="3" key="3">
    <citation type="submission" date="2021-02" db="EMBL/GenBank/DDBJ databases">
        <authorList>
            <person name="Dover N."/>
            <person name="Barash J.R."/>
            <person name="Bell J.M."/>
            <person name="Sylvester M.D."/>
            <person name="Arnon S."/>
        </authorList>
    </citation>
    <scope>NUCLEOTIDE SEQUENCE</scope>
    <source>
        <strain evidence="3">IBCA10-7060</strain>
    </source>
</reference>